<dbReference type="InterPro" id="IPR029069">
    <property type="entry name" value="HotDog_dom_sf"/>
</dbReference>
<dbReference type="PANTHER" id="PTHR43841:SF1">
    <property type="entry name" value="3-HYDROXYACYL-THIOESTER DEHYDRATASE X"/>
    <property type="match status" value="1"/>
</dbReference>
<dbReference type="STRING" id="417292.SAMN05421806_12247"/>
<name>A0A1G9IAL6_9ACTN</name>
<comment type="similarity">
    <text evidence="1">Belongs to the enoyl-CoA hydratase/isomerase family.</text>
</comment>
<dbReference type="OrthoDB" id="9774179at2"/>
<evidence type="ECO:0000256" key="1">
    <source>
        <dbReference type="ARBA" id="ARBA00005254"/>
    </source>
</evidence>
<evidence type="ECO:0000313" key="4">
    <source>
        <dbReference type="Proteomes" id="UP000199155"/>
    </source>
</evidence>
<dbReference type="Proteomes" id="UP000199155">
    <property type="component" value="Unassembled WGS sequence"/>
</dbReference>
<dbReference type="Pfam" id="PF01575">
    <property type="entry name" value="MaoC_dehydratas"/>
    <property type="match status" value="1"/>
</dbReference>
<protein>
    <submittedName>
        <fullName evidence="3">Acyl dehydratase</fullName>
    </submittedName>
</protein>
<dbReference type="AlphaFoldDB" id="A0A1G9IAL6"/>
<proteinExistence type="inferred from homology"/>
<dbReference type="EMBL" id="FNFF01000022">
    <property type="protein sequence ID" value="SDL21873.1"/>
    <property type="molecule type" value="Genomic_DNA"/>
</dbReference>
<evidence type="ECO:0000259" key="2">
    <source>
        <dbReference type="Pfam" id="PF01575"/>
    </source>
</evidence>
<sequence>MTVVRLEHTPRLGPVLLAGALRSPLKRPRPDAPLPGRSIALDAAQVDRGRLAAYAELCGFPADGRLPVTYPHVLAFPLAMRLMAARDFPLPLLGLVHTSIEIRQEAAPLRVEDRLELFVHAEKLTPHRRGTEATVVTRVRCAGRGDTAWMSRSTYLARHGKPGPATAGAPGAGTPDPLPVQATWRLPASLGRRYAAVSGDRNPIHLHPLTARAFGFPRQIAHGMWTAARCLAEQPFEGPVDVRVDFRAPVLLPGTVTYGGRTGPFELRGADGRLHLTGRVSGRV</sequence>
<dbReference type="PANTHER" id="PTHR43841">
    <property type="entry name" value="3-HYDROXYACYL-THIOESTER DEHYDRATASE HTDX-RELATED"/>
    <property type="match status" value="1"/>
</dbReference>
<dbReference type="SUPFAM" id="SSF54637">
    <property type="entry name" value="Thioesterase/thiol ester dehydrase-isomerase"/>
    <property type="match status" value="2"/>
</dbReference>
<feature type="domain" description="MaoC-like" evidence="2">
    <location>
        <begin position="192"/>
        <end position="256"/>
    </location>
</feature>
<evidence type="ECO:0000313" key="3">
    <source>
        <dbReference type="EMBL" id="SDL21873.1"/>
    </source>
</evidence>
<reference evidence="3 4" key="1">
    <citation type="submission" date="2016-10" db="EMBL/GenBank/DDBJ databases">
        <authorList>
            <person name="de Groot N.N."/>
        </authorList>
    </citation>
    <scope>NUCLEOTIDE SEQUENCE [LARGE SCALE GENOMIC DNA]</scope>
    <source>
        <strain evidence="3 4">CGMCC 4.5727</strain>
    </source>
</reference>
<gene>
    <name evidence="3" type="ORF">SAMN05421806_12247</name>
</gene>
<dbReference type="InterPro" id="IPR002539">
    <property type="entry name" value="MaoC-like_dom"/>
</dbReference>
<keyword evidence="4" id="KW-1185">Reference proteome</keyword>
<organism evidence="3 4">
    <name type="scientific">Streptomyces indicus</name>
    <dbReference type="NCBI Taxonomy" id="417292"/>
    <lineage>
        <taxon>Bacteria</taxon>
        <taxon>Bacillati</taxon>
        <taxon>Actinomycetota</taxon>
        <taxon>Actinomycetes</taxon>
        <taxon>Kitasatosporales</taxon>
        <taxon>Streptomycetaceae</taxon>
        <taxon>Streptomyces</taxon>
    </lineage>
</organism>
<dbReference type="Gene3D" id="3.10.129.10">
    <property type="entry name" value="Hotdog Thioesterase"/>
    <property type="match status" value="1"/>
</dbReference>
<accession>A0A1G9IAL6</accession>
<dbReference type="RefSeq" id="WP_093617150.1">
    <property type="nucleotide sequence ID" value="NZ_FNFF01000022.1"/>
</dbReference>